<dbReference type="InterPro" id="IPR020449">
    <property type="entry name" value="Tscrpt_reg_AraC-type_HTH"/>
</dbReference>
<evidence type="ECO:0000259" key="4">
    <source>
        <dbReference type="PROSITE" id="PS01124"/>
    </source>
</evidence>
<evidence type="ECO:0000313" key="5">
    <source>
        <dbReference type="EMBL" id="ODV54008.1"/>
    </source>
</evidence>
<evidence type="ECO:0000256" key="1">
    <source>
        <dbReference type="ARBA" id="ARBA00023015"/>
    </source>
</evidence>
<name>A0A1E4R0N9_9BACI</name>
<organism evidence="5 6">
    <name type="scientific">Lysinibacillus fusiformis</name>
    <dbReference type="NCBI Taxonomy" id="28031"/>
    <lineage>
        <taxon>Bacteria</taxon>
        <taxon>Bacillati</taxon>
        <taxon>Bacillota</taxon>
        <taxon>Bacilli</taxon>
        <taxon>Bacillales</taxon>
        <taxon>Bacillaceae</taxon>
        <taxon>Lysinibacillus</taxon>
    </lineage>
</organism>
<dbReference type="PROSITE" id="PS01124">
    <property type="entry name" value="HTH_ARAC_FAMILY_2"/>
    <property type="match status" value="1"/>
</dbReference>
<dbReference type="PRINTS" id="PR00032">
    <property type="entry name" value="HTHARAC"/>
</dbReference>
<dbReference type="Pfam" id="PF12833">
    <property type="entry name" value="HTH_18"/>
    <property type="match status" value="1"/>
</dbReference>
<keyword evidence="3" id="KW-0804">Transcription</keyword>
<dbReference type="Gene3D" id="2.60.120.280">
    <property type="entry name" value="Regulatory protein AraC"/>
    <property type="match status" value="1"/>
</dbReference>
<evidence type="ECO:0000256" key="2">
    <source>
        <dbReference type="ARBA" id="ARBA00023125"/>
    </source>
</evidence>
<reference evidence="5 6" key="1">
    <citation type="submission" date="2016-09" db="EMBL/GenBank/DDBJ databases">
        <title>Draft genome sequence of the soil isolate, Lysinibacillus fusiformis M5, a potential hypoxanthine producer.</title>
        <authorList>
            <person name="Gallegos-Monterrosa R."/>
            <person name="Maroti G."/>
            <person name="Balint B."/>
            <person name="Kovacs A.T."/>
        </authorList>
    </citation>
    <scope>NUCLEOTIDE SEQUENCE [LARGE SCALE GENOMIC DNA]</scope>
    <source>
        <strain evidence="5 6">M5</strain>
    </source>
</reference>
<proteinExistence type="predicted"/>
<keyword evidence="2" id="KW-0238">DNA-binding</keyword>
<dbReference type="Gene3D" id="1.10.10.60">
    <property type="entry name" value="Homeodomain-like"/>
    <property type="match status" value="2"/>
</dbReference>
<comment type="caution">
    <text evidence="5">The sequence shown here is derived from an EMBL/GenBank/DDBJ whole genome shotgun (WGS) entry which is preliminary data.</text>
</comment>
<dbReference type="InterPro" id="IPR018062">
    <property type="entry name" value="HTH_AraC-typ_CS"/>
</dbReference>
<dbReference type="RefSeq" id="WP_069482939.1">
    <property type="nucleotide sequence ID" value="NZ_JBGOGZ010000004.1"/>
</dbReference>
<sequence>MDIKYLIDYFAQASVKFTDVFTKRMEPGEVDRGRTTAPGKCGIIVPLAGSAIFSLNGTPYVMEPGVIVHAGPQMPIEVDVTSQKVWEYAVVHYNLPMDEAALYPLAEQHFLIKTGHNTQIITQVQQLVESYSFPGSMAVFKSKTLFMNLLEHILIAAKVKVLDNANELMEQALQYIHEHYAEQLSVSNISSEFEIERRRFAYLFEQHTGMNPSTYITEYRIRRAKDLLEYGGITIAEIAECVGYIDCFYFSRVFKKCTGLSPSAYRKLKIEEAKYV</sequence>
<dbReference type="OrthoDB" id="9807321at2"/>
<dbReference type="PROSITE" id="PS00041">
    <property type="entry name" value="HTH_ARAC_FAMILY_1"/>
    <property type="match status" value="1"/>
</dbReference>
<feature type="domain" description="HTH araC/xylS-type" evidence="4">
    <location>
        <begin position="170"/>
        <end position="268"/>
    </location>
</feature>
<evidence type="ECO:0000313" key="6">
    <source>
        <dbReference type="Proteomes" id="UP000094784"/>
    </source>
</evidence>
<dbReference type="SUPFAM" id="SSF46689">
    <property type="entry name" value="Homeodomain-like"/>
    <property type="match status" value="2"/>
</dbReference>
<evidence type="ECO:0000256" key="3">
    <source>
        <dbReference type="ARBA" id="ARBA00023163"/>
    </source>
</evidence>
<dbReference type="InterPro" id="IPR009057">
    <property type="entry name" value="Homeodomain-like_sf"/>
</dbReference>
<dbReference type="Proteomes" id="UP000094784">
    <property type="component" value="Unassembled WGS sequence"/>
</dbReference>
<dbReference type="GO" id="GO:0003700">
    <property type="term" value="F:DNA-binding transcription factor activity"/>
    <property type="evidence" value="ECO:0007669"/>
    <property type="project" value="InterPro"/>
</dbReference>
<dbReference type="GO" id="GO:0043565">
    <property type="term" value="F:sequence-specific DNA binding"/>
    <property type="evidence" value="ECO:0007669"/>
    <property type="project" value="InterPro"/>
</dbReference>
<protein>
    <recommendedName>
        <fullName evidence="4">HTH araC/xylS-type domain-containing protein</fullName>
    </recommendedName>
</protein>
<dbReference type="SUPFAM" id="SSF51215">
    <property type="entry name" value="Regulatory protein AraC"/>
    <property type="match status" value="1"/>
</dbReference>
<dbReference type="SMART" id="SM00342">
    <property type="entry name" value="HTH_ARAC"/>
    <property type="match status" value="1"/>
</dbReference>
<dbReference type="PANTHER" id="PTHR43280">
    <property type="entry name" value="ARAC-FAMILY TRANSCRIPTIONAL REGULATOR"/>
    <property type="match status" value="1"/>
</dbReference>
<dbReference type="AlphaFoldDB" id="A0A1E4R0N9"/>
<dbReference type="InterPro" id="IPR018060">
    <property type="entry name" value="HTH_AraC"/>
</dbReference>
<dbReference type="PANTHER" id="PTHR43280:SF29">
    <property type="entry name" value="ARAC-FAMILY TRANSCRIPTIONAL REGULATOR"/>
    <property type="match status" value="1"/>
</dbReference>
<keyword evidence="1" id="KW-0805">Transcription regulation</keyword>
<accession>A0A1E4R0N9</accession>
<dbReference type="EMBL" id="MECQ01000002">
    <property type="protein sequence ID" value="ODV54008.1"/>
    <property type="molecule type" value="Genomic_DNA"/>
</dbReference>
<gene>
    <name evidence="5" type="ORF">BG258_18200</name>
</gene>
<dbReference type="InterPro" id="IPR037923">
    <property type="entry name" value="HTH-like"/>
</dbReference>